<proteinExistence type="inferred from homology"/>
<evidence type="ECO:0000256" key="3">
    <source>
        <dbReference type="ARBA" id="ARBA00022701"/>
    </source>
</evidence>
<dbReference type="EMBL" id="CAJJDM010000085">
    <property type="protein sequence ID" value="CAD8088666.1"/>
    <property type="molecule type" value="Genomic_DNA"/>
</dbReference>
<organism evidence="10 11">
    <name type="scientific">Paramecium primaurelia</name>
    <dbReference type="NCBI Taxonomy" id="5886"/>
    <lineage>
        <taxon>Eukaryota</taxon>
        <taxon>Sar</taxon>
        <taxon>Alveolata</taxon>
        <taxon>Ciliophora</taxon>
        <taxon>Intramacronucleata</taxon>
        <taxon>Oligohymenophorea</taxon>
        <taxon>Peniculida</taxon>
        <taxon>Parameciidae</taxon>
        <taxon>Paramecium</taxon>
    </lineage>
</organism>
<dbReference type="AlphaFoldDB" id="A0A8S1NEC3"/>
<dbReference type="GO" id="GO:0005524">
    <property type="term" value="F:ATP binding"/>
    <property type="evidence" value="ECO:0007669"/>
    <property type="project" value="InterPro"/>
</dbReference>
<evidence type="ECO:0000256" key="5">
    <source>
        <dbReference type="ARBA" id="ARBA00023212"/>
    </source>
</evidence>
<evidence type="ECO:0000256" key="4">
    <source>
        <dbReference type="ARBA" id="ARBA00023175"/>
    </source>
</evidence>
<dbReference type="InterPro" id="IPR027640">
    <property type="entry name" value="Kinesin-like_fam"/>
</dbReference>
<feature type="region of interest" description="Disordered" evidence="7">
    <location>
        <begin position="84"/>
        <end position="103"/>
    </location>
</feature>
<dbReference type="GO" id="GO:0007018">
    <property type="term" value="P:microtubule-based movement"/>
    <property type="evidence" value="ECO:0007669"/>
    <property type="project" value="InterPro"/>
</dbReference>
<evidence type="ECO:0000313" key="11">
    <source>
        <dbReference type="Proteomes" id="UP000688137"/>
    </source>
</evidence>
<dbReference type="GO" id="GO:0008017">
    <property type="term" value="F:microtubule binding"/>
    <property type="evidence" value="ECO:0007669"/>
    <property type="project" value="InterPro"/>
</dbReference>
<keyword evidence="3" id="KW-0493">Microtubule</keyword>
<sequence>MKRIYKSFGFEQKSYSIQRIQIDISLKDSFIGNCKTVMIGNFSPSNSSSEQTLNTLRYADKVKNLKDQVTSLDQLARELKLPRQQQSVKTQKQYQNSQSQEEQLNPFKNNPLQKLLKLKSISITLTFKFIKLGNWNDGIIQIYILLIKLKFQLIIILQTQNIIIILINYMYFLKLYVTYTSLTSYSFIIIIIIQNE</sequence>
<evidence type="ECO:0000256" key="1">
    <source>
        <dbReference type="ARBA" id="ARBA00004245"/>
    </source>
</evidence>
<dbReference type="Pfam" id="PF00225">
    <property type="entry name" value="Kinesin"/>
    <property type="match status" value="1"/>
</dbReference>
<keyword evidence="8" id="KW-0812">Transmembrane</keyword>
<evidence type="ECO:0000259" key="9">
    <source>
        <dbReference type="PROSITE" id="PS50067"/>
    </source>
</evidence>
<comment type="subcellular location">
    <subcellularLocation>
        <location evidence="1">Cytoplasm</location>
        <location evidence="1">Cytoskeleton</location>
    </subcellularLocation>
</comment>
<keyword evidence="8" id="KW-1133">Transmembrane helix</keyword>
<keyword evidence="5" id="KW-0206">Cytoskeleton</keyword>
<keyword evidence="4" id="KW-0505">Motor protein</keyword>
<dbReference type="GO" id="GO:0005874">
    <property type="term" value="C:microtubule"/>
    <property type="evidence" value="ECO:0007669"/>
    <property type="project" value="UniProtKB-KW"/>
</dbReference>
<comment type="caution">
    <text evidence="10">The sequence shown here is derived from an EMBL/GenBank/DDBJ whole genome shotgun (WGS) entry which is preliminary data.</text>
</comment>
<dbReference type="PROSITE" id="PS50067">
    <property type="entry name" value="KINESIN_MOTOR_2"/>
    <property type="match status" value="1"/>
</dbReference>
<dbReference type="GO" id="GO:0003777">
    <property type="term" value="F:microtubule motor activity"/>
    <property type="evidence" value="ECO:0007669"/>
    <property type="project" value="InterPro"/>
</dbReference>
<feature type="compositionally biased region" description="Low complexity" evidence="7">
    <location>
        <begin position="84"/>
        <end position="95"/>
    </location>
</feature>
<comment type="similarity">
    <text evidence="6">Belongs to the TRAFAC class myosin-kinesin ATPase superfamily. Kinesin family.</text>
</comment>
<comment type="caution">
    <text evidence="6">Lacks conserved residue(s) required for the propagation of feature annotation.</text>
</comment>
<evidence type="ECO:0000256" key="2">
    <source>
        <dbReference type="ARBA" id="ARBA00022490"/>
    </source>
</evidence>
<evidence type="ECO:0000313" key="10">
    <source>
        <dbReference type="EMBL" id="CAD8088666.1"/>
    </source>
</evidence>
<feature type="transmembrane region" description="Helical" evidence="8">
    <location>
        <begin position="151"/>
        <end position="170"/>
    </location>
</feature>
<protein>
    <recommendedName>
        <fullName evidence="9">Kinesin motor domain-containing protein</fullName>
    </recommendedName>
</protein>
<accession>A0A8S1NEC3</accession>
<feature type="domain" description="Kinesin motor" evidence="9">
    <location>
        <begin position="1"/>
        <end position="65"/>
    </location>
</feature>
<keyword evidence="8" id="KW-0472">Membrane</keyword>
<evidence type="ECO:0000256" key="6">
    <source>
        <dbReference type="PROSITE-ProRule" id="PRU00283"/>
    </source>
</evidence>
<name>A0A8S1NEC3_PARPR</name>
<dbReference type="Proteomes" id="UP000688137">
    <property type="component" value="Unassembled WGS sequence"/>
</dbReference>
<evidence type="ECO:0000256" key="8">
    <source>
        <dbReference type="SAM" id="Phobius"/>
    </source>
</evidence>
<keyword evidence="2" id="KW-0963">Cytoplasm</keyword>
<dbReference type="InterPro" id="IPR001752">
    <property type="entry name" value="Kinesin_motor_dom"/>
</dbReference>
<dbReference type="PANTHER" id="PTHR47971">
    <property type="entry name" value="KINESIN-RELATED PROTEIN 6"/>
    <property type="match status" value="1"/>
</dbReference>
<evidence type="ECO:0000256" key="7">
    <source>
        <dbReference type="SAM" id="MobiDB-lite"/>
    </source>
</evidence>
<dbReference type="GO" id="GO:0007019">
    <property type="term" value="P:microtubule depolymerization"/>
    <property type="evidence" value="ECO:0007669"/>
    <property type="project" value="TreeGrafter"/>
</dbReference>
<reference evidence="10" key="1">
    <citation type="submission" date="2021-01" db="EMBL/GenBank/DDBJ databases">
        <authorList>
            <consortium name="Genoscope - CEA"/>
            <person name="William W."/>
        </authorList>
    </citation>
    <scope>NUCLEOTIDE SEQUENCE</scope>
</reference>
<keyword evidence="11" id="KW-1185">Reference proteome</keyword>
<dbReference type="PANTHER" id="PTHR47971:SF8">
    <property type="entry name" value="KINESIN-LIKE PROTEIN"/>
    <property type="match status" value="1"/>
</dbReference>
<feature type="transmembrane region" description="Helical" evidence="8">
    <location>
        <begin position="176"/>
        <end position="193"/>
    </location>
</feature>
<gene>
    <name evidence="10" type="ORF">PPRIM_AZ9-3.1.T0820019</name>
</gene>